<gene>
    <name evidence="3 4" type="primary">LOC108852283</name>
</gene>
<name>A0A6J0NAR0_RAPSA</name>
<evidence type="ECO:0000256" key="1">
    <source>
        <dbReference type="ARBA" id="ARBA00007462"/>
    </source>
</evidence>
<evidence type="ECO:0000313" key="4">
    <source>
        <dbReference type="RefSeq" id="XP_056863790.1"/>
    </source>
</evidence>
<reference evidence="2" key="1">
    <citation type="journal article" date="2019" name="Database">
        <title>The radish genome database (RadishGD): an integrated information resource for radish genomics.</title>
        <authorList>
            <person name="Yu H.J."/>
            <person name="Baek S."/>
            <person name="Lee Y.J."/>
            <person name="Cho A."/>
            <person name="Mun J.H."/>
        </authorList>
    </citation>
    <scope>NUCLEOTIDE SEQUENCE [LARGE SCALE GENOMIC DNA]</scope>
    <source>
        <strain evidence="2">cv. WK10039</strain>
    </source>
</reference>
<dbReference type="GeneID" id="108852283"/>
<reference evidence="3 4" key="2">
    <citation type="submission" date="2025-04" db="UniProtKB">
        <authorList>
            <consortium name="RefSeq"/>
        </authorList>
    </citation>
    <scope>IDENTIFICATION</scope>
    <source>
        <tissue evidence="3 4">Leaf</tissue>
    </source>
</reference>
<dbReference type="KEGG" id="rsz:108852283"/>
<dbReference type="Proteomes" id="UP000504610">
    <property type="component" value="Chromosome 4"/>
</dbReference>
<dbReference type="PANTHER" id="PTHR13245">
    <property type="entry name" value="RRP15-LIKE PROTEIN"/>
    <property type="match status" value="1"/>
</dbReference>
<evidence type="ECO:0000313" key="3">
    <source>
        <dbReference type="RefSeq" id="XP_018481291.1"/>
    </source>
</evidence>
<dbReference type="AlphaFoldDB" id="A0A6J0NAR0"/>
<dbReference type="RefSeq" id="XP_018481291.1">
    <property type="nucleotide sequence ID" value="XM_018625789.2"/>
</dbReference>
<protein>
    <submittedName>
        <fullName evidence="3 4">Uncharacterized protein LOC108852283</fullName>
    </submittedName>
</protein>
<sequence length="105" mass="11869">MAPTRSRTLMERITGRFNLVSPGLVMMMDAMRLRWLGPVLSAHKHLIAQELADEEAEKKAKGQARKAKHLVAEKGHVKPANHLELHEKIFIGVATKKEWSSFSML</sequence>
<evidence type="ECO:0000313" key="2">
    <source>
        <dbReference type="Proteomes" id="UP000504610"/>
    </source>
</evidence>
<organism evidence="2 3">
    <name type="scientific">Raphanus sativus</name>
    <name type="common">Radish</name>
    <name type="synonym">Raphanus raphanistrum var. sativus</name>
    <dbReference type="NCBI Taxonomy" id="3726"/>
    <lineage>
        <taxon>Eukaryota</taxon>
        <taxon>Viridiplantae</taxon>
        <taxon>Streptophyta</taxon>
        <taxon>Embryophyta</taxon>
        <taxon>Tracheophyta</taxon>
        <taxon>Spermatophyta</taxon>
        <taxon>Magnoliopsida</taxon>
        <taxon>eudicotyledons</taxon>
        <taxon>Gunneridae</taxon>
        <taxon>Pentapetalae</taxon>
        <taxon>rosids</taxon>
        <taxon>malvids</taxon>
        <taxon>Brassicales</taxon>
        <taxon>Brassicaceae</taxon>
        <taxon>Brassiceae</taxon>
        <taxon>Raphanus</taxon>
    </lineage>
</organism>
<keyword evidence="2" id="KW-1185">Reference proteome</keyword>
<dbReference type="RefSeq" id="XP_056863790.1">
    <property type="nucleotide sequence ID" value="XM_057007810.1"/>
</dbReference>
<comment type="similarity">
    <text evidence="1">Belongs to the RRP15 family.</text>
</comment>
<accession>A0A6J0NAR0</accession>
<dbReference type="GO" id="GO:0000460">
    <property type="term" value="P:maturation of 5.8S rRNA"/>
    <property type="evidence" value="ECO:0007669"/>
    <property type="project" value="TreeGrafter"/>
</dbReference>
<dbReference type="GO" id="GO:0000470">
    <property type="term" value="P:maturation of LSU-rRNA"/>
    <property type="evidence" value="ECO:0007669"/>
    <property type="project" value="TreeGrafter"/>
</dbReference>
<dbReference type="PANTHER" id="PTHR13245:SF14">
    <property type="entry name" value="RRP15-LIKE PROTEIN"/>
    <property type="match status" value="1"/>
</dbReference>
<dbReference type="GO" id="GO:0030687">
    <property type="term" value="C:preribosome, large subunit precursor"/>
    <property type="evidence" value="ECO:0007669"/>
    <property type="project" value="TreeGrafter"/>
</dbReference>
<dbReference type="OrthoDB" id="1134160at2759"/>
<dbReference type="InterPro" id="IPR012459">
    <property type="entry name" value="Rrp15"/>
</dbReference>
<proteinExistence type="inferred from homology"/>